<proteinExistence type="predicted"/>
<keyword evidence="2" id="KW-1185">Reference proteome</keyword>
<dbReference type="SUPFAM" id="SSF103657">
    <property type="entry name" value="BAR/IMD domain-like"/>
    <property type="match status" value="1"/>
</dbReference>
<evidence type="ECO:0008006" key="3">
    <source>
        <dbReference type="Google" id="ProtNLM"/>
    </source>
</evidence>
<dbReference type="AlphaFoldDB" id="A0AAE0W8A8"/>
<dbReference type="SUPFAM" id="SSF50044">
    <property type="entry name" value="SH3-domain"/>
    <property type="match status" value="1"/>
</dbReference>
<dbReference type="Proteomes" id="UP001195483">
    <property type="component" value="Unassembled WGS sequence"/>
</dbReference>
<evidence type="ECO:0000313" key="1">
    <source>
        <dbReference type="EMBL" id="KAK3605191.1"/>
    </source>
</evidence>
<reference evidence="1" key="3">
    <citation type="submission" date="2023-05" db="EMBL/GenBank/DDBJ databases">
        <authorList>
            <person name="Smith C.H."/>
        </authorList>
    </citation>
    <scope>NUCLEOTIDE SEQUENCE</scope>
    <source>
        <strain evidence="1">CHS0354</strain>
        <tissue evidence="1">Mantle</tissue>
    </source>
</reference>
<dbReference type="Gene3D" id="1.20.1270.60">
    <property type="entry name" value="Arfaptin homology (AH) domain/BAR domain"/>
    <property type="match status" value="1"/>
</dbReference>
<name>A0AAE0W8A8_9BIVA</name>
<organism evidence="1 2">
    <name type="scientific">Potamilus streckersoni</name>
    <dbReference type="NCBI Taxonomy" id="2493646"/>
    <lineage>
        <taxon>Eukaryota</taxon>
        <taxon>Metazoa</taxon>
        <taxon>Spiralia</taxon>
        <taxon>Lophotrochozoa</taxon>
        <taxon>Mollusca</taxon>
        <taxon>Bivalvia</taxon>
        <taxon>Autobranchia</taxon>
        <taxon>Heteroconchia</taxon>
        <taxon>Palaeoheterodonta</taxon>
        <taxon>Unionida</taxon>
        <taxon>Unionoidea</taxon>
        <taxon>Unionidae</taxon>
        <taxon>Ambleminae</taxon>
        <taxon>Lampsilini</taxon>
        <taxon>Potamilus</taxon>
    </lineage>
</organism>
<evidence type="ECO:0000313" key="2">
    <source>
        <dbReference type="Proteomes" id="UP001195483"/>
    </source>
</evidence>
<reference evidence="1" key="2">
    <citation type="journal article" date="2021" name="Genome Biol. Evol.">
        <title>Developing a high-quality reference genome for a parasitic bivalve with doubly uniparental inheritance (Bivalvia: Unionida).</title>
        <authorList>
            <person name="Smith C.H."/>
        </authorList>
    </citation>
    <scope>NUCLEOTIDE SEQUENCE</scope>
    <source>
        <strain evidence="1">CHS0354</strain>
        <tissue evidence="1">Mantle</tissue>
    </source>
</reference>
<comment type="caution">
    <text evidence="1">The sequence shown here is derived from an EMBL/GenBank/DDBJ whole genome shotgun (WGS) entry which is preliminary data.</text>
</comment>
<gene>
    <name evidence="1" type="ORF">CHS0354_013001</name>
</gene>
<reference evidence="1" key="1">
    <citation type="journal article" date="2021" name="Genome Biol. Evol.">
        <title>A High-Quality Reference Genome for a Parasitic Bivalve with Doubly Uniparental Inheritance (Bivalvia: Unionida).</title>
        <authorList>
            <person name="Smith C.H."/>
        </authorList>
    </citation>
    <scope>NUCLEOTIDE SEQUENCE</scope>
    <source>
        <strain evidence="1">CHS0354</strain>
    </source>
</reference>
<dbReference type="EMBL" id="JAEAOA010000786">
    <property type="protein sequence ID" value="KAK3605191.1"/>
    <property type="molecule type" value="Genomic_DNA"/>
</dbReference>
<protein>
    <recommendedName>
        <fullName evidence="3">SH3 domain-containing protein</fullName>
    </recommendedName>
</protein>
<accession>A0AAE0W8A8</accession>
<dbReference type="InterPro" id="IPR027267">
    <property type="entry name" value="AH/BAR_dom_sf"/>
</dbReference>
<dbReference type="Gene3D" id="2.30.30.40">
    <property type="entry name" value="SH3 Domains"/>
    <property type="match status" value="1"/>
</dbReference>
<sequence>MEPVEDAKIYNIVKNEGLGDHGPVTFLRRWKAQMERRNIQADTMKLYSTAWEKQQSTLMEIEKAKEYYHLRKYKLEYGLRQLQADPPVLSKHEDEILRKYMYYYRVKCENAQQDYKKRLITAEEEREKDIAAMRIAERRFERFEKNRLINTAIGIEKFLDCVEKLDTERFNHLSVIEDIIDMLENMNVEADLRNLEANFINKHEFPVFTDFDEMNPNQQDEIKTLFKKLNLGIRKKNQFDIRQEVIVSDESDPNLVQEKTISDDDSDYIKVITTPSDNVDDNDGEETDKDISEINENGREIQMKHKPQSTTSDVRAIAMNEKQPNETSITVKASLKPEHFLPNAIESDSKTETWAIPKRNLKTELNVDTDASTVPPKLTRKAKKLAKKKRKVSESVESIKPIKESRKASDTGQTEVYSENCMVKDNVEQNAMVMVESTDSDTATEEPDAAEVTNLANVKVIAIGEYTAQNTDELNLKTGQNIKQKIPANSDGMAYGWIRKGKLSRKIYGYYPANLIKLKSEMKKIEICDQLSKNGSILKFTS</sequence>
<dbReference type="InterPro" id="IPR036028">
    <property type="entry name" value="SH3-like_dom_sf"/>
</dbReference>